<dbReference type="STRING" id="1297742.A176_001337"/>
<protein>
    <submittedName>
        <fullName evidence="1">Uncharacterized protein</fullName>
    </submittedName>
</protein>
<name>A0A0H4WSV0_9BACT</name>
<keyword evidence="2" id="KW-1185">Reference proteome</keyword>
<evidence type="ECO:0000313" key="2">
    <source>
        <dbReference type="Proteomes" id="UP000009026"/>
    </source>
</evidence>
<reference evidence="1 2" key="1">
    <citation type="journal article" date="2016" name="PLoS ONE">
        <title>Complete Genome Sequence and Comparative Genomics of a Novel Myxobacterium Myxococcus hansupus.</title>
        <authorList>
            <person name="Sharma G."/>
            <person name="Narwani T."/>
            <person name="Subramanian S."/>
        </authorList>
    </citation>
    <scope>NUCLEOTIDE SEQUENCE [LARGE SCALE GENOMIC DNA]</scope>
    <source>
        <strain evidence="2">mixupus</strain>
    </source>
</reference>
<evidence type="ECO:0000313" key="1">
    <source>
        <dbReference type="EMBL" id="AKQ64425.1"/>
    </source>
</evidence>
<accession>A0A0H4WSV0</accession>
<dbReference type="OrthoDB" id="5493030at2"/>
<dbReference type="Proteomes" id="UP000009026">
    <property type="component" value="Chromosome"/>
</dbReference>
<proteinExistence type="predicted"/>
<dbReference type="PATRIC" id="fig|1297742.4.peg.1353"/>
<dbReference type="eggNOG" id="ENOG5031AZD">
    <property type="taxonomic scope" value="Bacteria"/>
</dbReference>
<dbReference type="EMBL" id="CP012109">
    <property type="protein sequence ID" value="AKQ64425.1"/>
    <property type="molecule type" value="Genomic_DNA"/>
</dbReference>
<dbReference type="KEGG" id="mym:A176_001337"/>
<dbReference type="RefSeq" id="WP_002634361.1">
    <property type="nucleotide sequence ID" value="NZ_CP012109.1"/>
</dbReference>
<sequence length="403" mass="44928">MLAPTLPLVGALLLAQPGSEAPVLQPPSFPLPALTWGAPTACLMLPPTQHVPSGAWRAQCDDDAQRCRVAPVRELGADGVETDRPVARATHCSVSFDEETAERVKTYRMEPARADAPPGWYRDERGRVMQFNFDLNRRVWLGGAWAPMSHDGQVMHRMRADFGIAVEVPTRGDKTLHRLRFLETELHLGVHSLDLTLARYDFSIQREDPLLRVTTFLGKPRRHDLYLNMGLWMEALHLEQLKRDGQVARFLSLGAVQASVDLWHSRDLVSYVRVRAGTGVESDLVHGFNAVAPSAALEGDVTLDPDGFHHFRMSAEVETLLLAPRVEGRPRRPERLRVQAGYEVILLAINDQPLSLLVDGRGVRRDDIAGVPERWEWSASAGLRFSLWAPARRSAPIAVAARE</sequence>
<dbReference type="AlphaFoldDB" id="A0A0H4WSV0"/>
<organism evidence="1 2">
    <name type="scientific">Pseudomyxococcus hansupus</name>
    <dbReference type="NCBI Taxonomy" id="1297742"/>
    <lineage>
        <taxon>Bacteria</taxon>
        <taxon>Pseudomonadati</taxon>
        <taxon>Myxococcota</taxon>
        <taxon>Myxococcia</taxon>
        <taxon>Myxococcales</taxon>
        <taxon>Cystobacterineae</taxon>
        <taxon>Myxococcaceae</taxon>
        <taxon>Pseudomyxococcus</taxon>
    </lineage>
</organism>
<gene>
    <name evidence="1" type="ORF">A176_001337</name>
</gene>